<dbReference type="OrthoDB" id="1651736at2"/>
<name>A0A371AS29_9FIRM</name>
<dbReference type="PANTHER" id="PTHR35024">
    <property type="entry name" value="HYPOTHETICAL CYTOSOLIC PROTEIN"/>
    <property type="match status" value="1"/>
</dbReference>
<accession>A0A371AS29</accession>
<comment type="similarity">
    <text evidence="1">Belongs to the bactofilin family.</text>
</comment>
<gene>
    <name evidence="2" type="ORF">DWV06_13810</name>
</gene>
<sequence>MSFFKDFKEDLSQAVDELIPDTKVPMESDDMVNTLDEEVKPLVSEPISSILEAASQQVEVPVEKPAVETIKARTEPVFNNRLDAVPSDEVTMITAGTRISGDLESQGSIEIQGAVNGNVVCEGKLVVTGMIRGNSRASEFFADSAKIEGEIDSNGTVKVGLGSVIVGNITANSAVIAGAVKGDIDVQGPVVIDTSAVIMGNIKSRSVQINNGAVIEGFCSQCYAEIDVASLFESAAK</sequence>
<dbReference type="Proteomes" id="UP000255036">
    <property type="component" value="Unassembled WGS sequence"/>
</dbReference>
<dbReference type="RefSeq" id="WP_115482778.1">
    <property type="nucleotide sequence ID" value="NZ_QRCT01000049.1"/>
</dbReference>
<evidence type="ECO:0000313" key="2">
    <source>
        <dbReference type="EMBL" id="RDU22368.1"/>
    </source>
</evidence>
<organism evidence="2 3">
    <name type="scientific">Anaerosacchariphilus polymeriproducens</name>
    <dbReference type="NCBI Taxonomy" id="1812858"/>
    <lineage>
        <taxon>Bacteria</taxon>
        <taxon>Bacillati</taxon>
        <taxon>Bacillota</taxon>
        <taxon>Clostridia</taxon>
        <taxon>Lachnospirales</taxon>
        <taxon>Lachnospiraceae</taxon>
        <taxon>Anaerosacchariphilus</taxon>
    </lineage>
</organism>
<keyword evidence="3" id="KW-1185">Reference proteome</keyword>
<dbReference type="Pfam" id="PF04519">
    <property type="entry name" value="Bactofilin"/>
    <property type="match status" value="1"/>
</dbReference>
<reference evidence="2 3" key="1">
    <citation type="submission" date="2018-07" db="EMBL/GenBank/DDBJ databases">
        <title>Anaerosacharophilus polymeroproducens gen. nov. sp. nov., an anaerobic bacterium isolated from salt field.</title>
        <authorList>
            <person name="Kim W."/>
            <person name="Yang S.-H."/>
            <person name="Oh J."/>
            <person name="Lee J.-H."/>
            <person name="Kwon K.K."/>
        </authorList>
    </citation>
    <scope>NUCLEOTIDE SEQUENCE [LARGE SCALE GENOMIC DNA]</scope>
    <source>
        <strain evidence="2 3">MCWD5</strain>
    </source>
</reference>
<dbReference type="EMBL" id="QRCT01000049">
    <property type="protein sequence ID" value="RDU22368.1"/>
    <property type="molecule type" value="Genomic_DNA"/>
</dbReference>
<evidence type="ECO:0000313" key="3">
    <source>
        <dbReference type="Proteomes" id="UP000255036"/>
    </source>
</evidence>
<evidence type="ECO:0000256" key="1">
    <source>
        <dbReference type="ARBA" id="ARBA00044755"/>
    </source>
</evidence>
<comment type="caution">
    <text evidence="2">The sequence shown here is derived from an EMBL/GenBank/DDBJ whole genome shotgun (WGS) entry which is preliminary data.</text>
</comment>
<dbReference type="InterPro" id="IPR007607">
    <property type="entry name" value="BacA/B"/>
</dbReference>
<dbReference type="AlphaFoldDB" id="A0A371AS29"/>
<dbReference type="PANTHER" id="PTHR35024:SF4">
    <property type="entry name" value="POLYMER-FORMING CYTOSKELETAL PROTEIN"/>
    <property type="match status" value="1"/>
</dbReference>
<proteinExistence type="inferred from homology"/>
<protein>
    <submittedName>
        <fullName evidence="2">Polymer-forming cytoskeletal protein</fullName>
    </submittedName>
</protein>